<dbReference type="InterPro" id="IPR046357">
    <property type="entry name" value="PPIase_dom_sf"/>
</dbReference>
<evidence type="ECO:0000256" key="2">
    <source>
        <dbReference type="ARBA" id="ARBA00013194"/>
    </source>
</evidence>
<feature type="domain" description="PPIase FKBP-type" evidence="7">
    <location>
        <begin position="593"/>
        <end position="691"/>
    </location>
</feature>
<gene>
    <name evidence="8" type="primary">mip</name>
    <name evidence="8" type="ORF">SPIL2461_LOCUS6557</name>
</gene>
<feature type="transmembrane region" description="Helical" evidence="6">
    <location>
        <begin position="144"/>
        <end position="165"/>
    </location>
</feature>
<dbReference type="AlphaFoldDB" id="A0A812NH45"/>
<feature type="transmembrane region" description="Helical" evidence="6">
    <location>
        <begin position="212"/>
        <end position="238"/>
    </location>
</feature>
<keyword evidence="6" id="KW-0472">Membrane</keyword>
<dbReference type="Gene3D" id="3.10.50.40">
    <property type="match status" value="1"/>
</dbReference>
<dbReference type="Proteomes" id="UP000649617">
    <property type="component" value="Unassembled WGS sequence"/>
</dbReference>
<evidence type="ECO:0000256" key="3">
    <source>
        <dbReference type="ARBA" id="ARBA00023110"/>
    </source>
</evidence>
<evidence type="ECO:0000256" key="5">
    <source>
        <dbReference type="PROSITE-ProRule" id="PRU00277"/>
    </source>
</evidence>
<keyword evidence="6" id="KW-0812">Transmembrane</keyword>
<comment type="caution">
    <text evidence="8">The sequence shown here is derived from an EMBL/GenBank/DDBJ whole genome shotgun (WGS) entry which is preliminary data.</text>
</comment>
<proteinExistence type="predicted"/>
<evidence type="ECO:0000256" key="1">
    <source>
        <dbReference type="ARBA" id="ARBA00000971"/>
    </source>
</evidence>
<dbReference type="Pfam" id="PF00254">
    <property type="entry name" value="FKBP_C"/>
    <property type="match status" value="1"/>
</dbReference>
<dbReference type="InterPro" id="IPR000774">
    <property type="entry name" value="PPIase_FKBP_N"/>
</dbReference>
<reference evidence="8" key="1">
    <citation type="submission" date="2021-02" db="EMBL/GenBank/DDBJ databases">
        <authorList>
            <person name="Dougan E. K."/>
            <person name="Rhodes N."/>
            <person name="Thang M."/>
            <person name="Chan C."/>
        </authorList>
    </citation>
    <scope>NUCLEOTIDE SEQUENCE</scope>
</reference>
<dbReference type="EC" id="5.2.1.8" evidence="2 5"/>
<dbReference type="EMBL" id="CAJNIZ010010001">
    <property type="protein sequence ID" value="CAE7292013.1"/>
    <property type="molecule type" value="Genomic_DNA"/>
</dbReference>
<protein>
    <recommendedName>
        <fullName evidence="2 5">peptidylprolyl isomerase</fullName>
        <ecNumber evidence="2 5">5.2.1.8</ecNumber>
    </recommendedName>
</protein>
<dbReference type="Pfam" id="PF01346">
    <property type="entry name" value="FKBP_N"/>
    <property type="match status" value="1"/>
</dbReference>
<organism evidence="8 9">
    <name type="scientific">Symbiodinium pilosum</name>
    <name type="common">Dinoflagellate</name>
    <dbReference type="NCBI Taxonomy" id="2952"/>
    <lineage>
        <taxon>Eukaryota</taxon>
        <taxon>Sar</taxon>
        <taxon>Alveolata</taxon>
        <taxon>Dinophyceae</taxon>
        <taxon>Suessiales</taxon>
        <taxon>Symbiodiniaceae</taxon>
        <taxon>Symbiodinium</taxon>
    </lineage>
</organism>
<dbReference type="Gene3D" id="1.10.287.70">
    <property type="match status" value="1"/>
</dbReference>
<keyword evidence="9" id="KW-1185">Reference proteome</keyword>
<keyword evidence="4 5" id="KW-0413">Isomerase</keyword>
<evidence type="ECO:0000259" key="7">
    <source>
        <dbReference type="PROSITE" id="PS50059"/>
    </source>
</evidence>
<evidence type="ECO:0000313" key="8">
    <source>
        <dbReference type="EMBL" id="CAE7292013.1"/>
    </source>
</evidence>
<dbReference type="GO" id="GO:0015276">
    <property type="term" value="F:ligand-gated monoatomic ion channel activity"/>
    <property type="evidence" value="ECO:0007669"/>
    <property type="project" value="InterPro"/>
</dbReference>
<name>A0A812NH45_SYMPI</name>
<evidence type="ECO:0000313" key="9">
    <source>
        <dbReference type="Proteomes" id="UP000649617"/>
    </source>
</evidence>
<accession>A0A812NH45</accession>
<dbReference type="GO" id="GO:0006457">
    <property type="term" value="P:protein folding"/>
    <property type="evidence" value="ECO:0007669"/>
    <property type="project" value="InterPro"/>
</dbReference>
<evidence type="ECO:0000256" key="6">
    <source>
        <dbReference type="SAM" id="Phobius"/>
    </source>
</evidence>
<dbReference type="GO" id="GO:0003755">
    <property type="term" value="F:peptidyl-prolyl cis-trans isomerase activity"/>
    <property type="evidence" value="ECO:0007669"/>
    <property type="project" value="UniProtKB-KW"/>
</dbReference>
<dbReference type="InterPro" id="IPR001179">
    <property type="entry name" value="PPIase_FKBP_dom"/>
</dbReference>
<dbReference type="Pfam" id="PF00060">
    <property type="entry name" value="Lig_chan"/>
    <property type="match status" value="1"/>
</dbReference>
<dbReference type="PANTHER" id="PTHR43811">
    <property type="entry name" value="FKBP-TYPE PEPTIDYL-PROLYL CIS-TRANS ISOMERASE FKPA"/>
    <property type="match status" value="1"/>
</dbReference>
<dbReference type="GO" id="GO:0016020">
    <property type="term" value="C:membrane"/>
    <property type="evidence" value="ECO:0007669"/>
    <property type="project" value="InterPro"/>
</dbReference>
<evidence type="ECO:0000256" key="4">
    <source>
        <dbReference type="ARBA" id="ARBA00023235"/>
    </source>
</evidence>
<comment type="catalytic activity">
    <reaction evidence="1 5">
        <text>[protein]-peptidylproline (omega=180) = [protein]-peptidylproline (omega=0)</text>
        <dbReference type="Rhea" id="RHEA:16237"/>
        <dbReference type="Rhea" id="RHEA-COMP:10747"/>
        <dbReference type="Rhea" id="RHEA-COMP:10748"/>
        <dbReference type="ChEBI" id="CHEBI:83833"/>
        <dbReference type="ChEBI" id="CHEBI:83834"/>
        <dbReference type="EC" id="5.2.1.8"/>
    </reaction>
</comment>
<keyword evidence="6" id="KW-1133">Transmembrane helix</keyword>
<dbReference type="Gene3D" id="3.40.190.10">
    <property type="entry name" value="Periplasmic binding protein-like II"/>
    <property type="match status" value="1"/>
</dbReference>
<sequence length="787" mass="86727">MNVYSSSRHSEGVGGYSIKIAVFPWAPWVVERSSGYGGASYDFFVESLKLFIPEPTVRIIPGWATEQSRQVFSSSYTACVHDVAIGNFDLCIADLWLTPERNQLSTFVPPIRHDYFYLVVPKEKNEITFWTRLQAPFSPFTGDAWLSVLSFVCGMSALLWLVRLWETGFFCNPWGRISWSLVEFGKFQFKVWHDFLLGTSSHESEKGLAHQLFSVAFAFFVLVTLASYTASLASMLVIRRSDVGTIADIQEAIDQEVTICIPTVLSATFESMYPLAKFEKTGFVEHSPRLMHAGKCGAMVFTQDLIDYMYAGGIKDADCSSGLSEEVARCHYDYLGNERDDCNLIRTGELLWSVPLSFPVSDRISHSMSWAFTTGLTGGLLEEMKENKLNKDEFPVSRCDTAVQSSGGGITADDLSGTIYISVFIAILGLLCLVGKGLRKSSAAAASHPPEASKGAGNLFGTPQETWGATAEASAVTTDPGDWLLLPPDAATWATGQASSANVKGNDTTATWALTITIASSDAHKGRADDGSVRSRLSQCRACIFGMKYKYFADVVEEFLKENKKREGVIALKSGLQYKVLKKGDGKFHPKKDTTCSCHYAGTTLSLTPNAIDIPEDQWSEFDSSYKRGSPTDFAPNQVIKAWTEAMQLMVEGDKWELYIPSKLGYGDQGSGPKINGGEMLIFRMEMLKIVGSGKVRAAKCDLKTRENCESNEVALLDAWAKSPQAEVEAEVAKLVKQTEGTLKADAREKATFTLKMLKQILKAKPSDLEEERRGAVMLHERSRSSL</sequence>
<dbReference type="PANTHER" id="PTHR43811:SF23">
    <property type="entry name" value="FKBP-TYPE 22 KDA PEPTIDYL-PROLYL CIS-TRANS ISOMERASE"/>
    <property type="match status" value="1"/>
</dbReference>
<dbReference type="SUPFAM" id="SSF53850">
    <property type="entry name" value="Periplasmic binding protein-like II"/>
    <property type="match status" value="1"/>
</dbReference>
<dbReference type="PROSITE" id="PS50059">
    <property type="entry name" value="FKBP_PPIASE"/>
    <property type="match status" value="1"/>
</dbReference>
<dbReference type="OrthoDB" id="5984008at2759"/>
<dbReference type="InterPro" id="IPR001320">
    <property type="entry name" value="Iontro_rcpt_C"/>
</dbReference>
<keyword evidence="3 5" id="KW-0697">Rotamase</keyword>
<dbReference type="SUPFAM" id="SSF54534">
    <property type="entry name" value="FKBP-like"/>
    <property type="match status" value="1"/>
</dbReference>